<gene>
    <name evidence="2" type="primary">OSJNBa0034E23.2</name>
</gene>
<proteinExistence type="predicted"/>
<dbReference type="Gene3D" id="2.40.70.10">
    <property type="entry name" value="Acid Proteases"/>
    <property type="match status" value="1"/>
</dbReference>
<evidence type="ECO:0000256" key="1">
    <source>
        <dbReference type="SAM" id="MobiDB-lite"/>
    </source>
</evidence>
<dbReference type="AlphaFoldDB" id="Q94I23"/>
<protein>
    <submittedName>
        <fullName evidence="2">Retroelement</fullName>
    </submittedName>
</protein>
<reference evidence="3" key="1">
    <citation type="journal article" date="2005" name="Nature">
        <title>The map-based sequence of the rice genome.</title>
        <authorList>
            <consortium name="International rice genome sequencing project (IRGSP)"/>
            <person name="Matsumoto T."/>
            <person name="Wu J."/>
            <person name="Kanamori H."/>
            <person name="Katayose Y."/>
            <person name="Fujisawa M."/>
            <person name="Namiki N."/>
            <person name="Mizuno H."/>
            <person name="Yamamoto K."/>
            <person name="Antonio B.A."/>
            <person name="Baba T."/>
            <person name="Sakata K."/>
            <person name="Nagamura Y."/>
            <person name="Aoki H."/>
            <person name="Arikawa K."/>
            <person name="Arita K."/>
            <person name="Bito T."/>
            <person name="Chiden Y."/>
            <person name="Fujitsuka N."/>
            <person name="Fukunaka R."/>
            <person name="Hamada M."/>
            <person name="Harada C."/>
            <person name="Hayashi A."/>
            <person name="Hijishita S."/>
            <person name="Honda M."/>
            <person name="Hosokawa S."/>
            <person name="Ichikawa Y."/>
            <person name="Idonuma A."/>
            <person name="Iijima M."/>
            <person name="Ikeda M."/>
            <person name="Ikeno M."/>
            <person name="Ito K."/>
            <person name="Ito S."/>
            <person name="Ito T."/>
            <person name="Ito Y."/>
            <person name="Ito Y."/>
            <person name="Iwabuchi A."/>
            <person name="Kamiya K."/>
            <person name="Karasawa W."/>
            <person name="Kurita K."/>
            <person name="Katagiri S."/>
            <person name="Kikuta A."/>
            <person name="Kobayashi H."/>
            <person name="Kobayashi N."/>
            <person name="Machita K."/>
            <person name="Maehara T."/>
            <person name="Masukawa M."/>
            <person name="Mizubayashi T."/>
            <person name="Mukai Y."/>
            <person name="Nagasaki H."/>
            <person name="Nagata Y."/>
            <person name="Naito S."/>
            <person name="Nakashima M."/>
            <person name="Nakama Y."/>
            <person name="Nakamichi Y."/>
            <person name="Nakamura M."/>
            <person name="Meguro A."/>
            <person name="Negishi M."/>
            <person name="Ohta I."/>
            <person name="Ohta T."/>
            <person name="Okamoto M."/>
            <person name="Ono N."/>
            <person name="Saji S."/>
            <person name="Sakaguchi M."/>
            <person name="Sakai K."/>
            <person name="Shibata M."/>
            <person name="Shimokawa T."/>
            <person name="Song J."/>
            <person name="Takazaki Y."/>
            <person name="Terasawa K."/>
            <person name="Tsugane M."/>
            <person name="Tsuji K."/>
            <person name="Ueda S."/>
            <person name="Waki K."/>
            <person name="Yamagata H."/>
            <person name="Yamamoto M."/>
            <person name="Yamamoto S."/>
            <person name="Yamane H."/>
            <person name="Yoshiki S."/>
            <person name="Yoshihara R."/>
            <person name="Yukawa K."/>
            <person name="Zhong H."/>
            <person name="Yano M."/>
            <person name="Yuan Q."/>
            <person name="Ouyang S."/>
            <person name="Liu J."/>
            <person name="Jones K.M."/>
            <person name="Gansberger K."/>
            <person name="Moffat K."/>
            <person name="Hill J."/>
            <person name="Bera J."/>
            <person name="Fadrosh D."/>
            <person name="Jin S."/>
            <person name="Johri S."/>
            <person name="Kim M."/>
            <person name="Overton L."/>
            <person name="Reardon M."/>
            <person name="Tsitrin T."/>
            <person name="Vuong H."/>
            <person name="Weaver B."/>
            <person name="Ciecko A."/>
            <person name="Tallon L."/>
            <person name="Jackson J."/>
            <person name="Pai G."/>
            <person name="Aken S.V."/>
            <person name="Utterback T."/>
            <person name="Reidmuller S."/>
            <person name="Feldblyum T."/>
            <person name="Hsiao J."/>
            <person name="Zismann V."/>
            <person name="Iobst S."/>
            <person name="de Vazeille A.R."/>
            <person name="Buell C.R."/>
            <person name="Ying K."/>
            <person name="Li Y."/>
            <person name="Lu T."/>
            <person name="Huang Y."/>
            <person name="Zhao Q."/>
            <person name="Feng Q."/>
            <person name="Zhang L."/>
            <person name="Zhu J."/>
            <person name="Weng Q."/>
            <person name="Mu J."/>
            <person name="Lu Y."/>
            <person name="Fan D."/>
            <person name="Liu Y."/>
            <person name="Guan J."/>
            <person name="Zhang Y."/>
            <person name="Yu S."/>
            <person name="Liu X."/>
            <person name="Zhang Y."/>
            <person name="Hong G."/>
            <person name="Han B."/>
            <person name="Choisne N."/>
            <person name="Demange N."/>
            <person name="Orjeda G."/>
            <person name="Samain S."/>
            <person name="Cattolico L."/>
            <person name="Pelletier E."/>
            <person name="Couloux A."/>
            <person name="Segurens B."/>
            <person name="Wincker P."/>
            <person name="D'Hont A."/>
            <person name="Scarpelli C."/>
            <person name="Weissenbach J."/>
            <person name="Salanoubat M."/>
            <person name="Quetier F."/>
            <person name="Yu Y."/>
            <person name="Kim H.R."/>
            <person name="Rambo T."/>
            <person name="Currie J."/>
            <person name="Collura K."/>
            <person name="Luo M."/>
            <person name="Yang T."/>
            <person name="Ammiraju J.S.S."/>
            <person name="Engler F."/>
            <person name="Soderlund C."/>
            <person name="Wing R.A."/>
            <person name="Palmer L.E."/>
            <person name="de la Bastide M."/>
            <person name="Spiegel L."/>
            <person name="Nascimento L."/>
            <person name="Zutavern T."/>
            <person name="O'Shaughnessy A."/>
            <person name="Dike S."/>
            <person name="Dedhia N."/>
            <person name="Preston R."/>
            <person name="Balija V."/>
            <person name="McCombie W.R."/>
            <person name="Chow T."/>
            <person name="Chen H."/>
            <person name="Chung M."/>
            <person name="Chen C."/>
            <person name="Shaw J."/>
            <person name="Wu H."/>
            <person name="Hsiao K."/>
            <person name="Chao Y."/>
            <person name="Chu M."/>
            <person name="Cheng C."/>
            <person name="Hour A."/>
            <person name="Lee P."/>
            <person name="Lin S."/>
            <person name="Lin Y."/>
            <person name="Liou J."/>
            <person name="Liu S."/>
            <person name="Hsing Y."/>
            <person name="Raghuvanshi S."/>
            <person name="Mohanty A."/>
            <person name="Bharti A.K."/>
            <person name="Gaur A."/>
            <person name="Gupta V."/>
            <person name="Kumar D."/>
            <person name="Ravi V."/>
            <person name="Vij S."/>
            <person name="Kapur A."/>
            <person name="Khurana P."/>
            <person name="Khurana P."/>
            <person name="Khurana J.P."/>
            <person name="Tyagi A.K."/>
            <person name="Gaikwad K."/>
            <person name="Singh A."/>
            <person name="Dalal V."/>
            <person name="Srivastava S."/>
            <person name="Dixit A."/>
            <person name="Pal A.K."/>
            <person name="Ghazi I.A."/>
            <person name="Yadav M."/>
            <person name="Pandit A."/>
            <person name="Bhargava A."/>
            <person name="Sureshbabu K."/>
            <person name="Batra K."/>
            <person name="Sharma T.R."/>
            <person name="Mohapatra T."/>
            <person name="Singh N.K."/>
            <person name="Messing J."/>
            <person name="Nelson A.B."/>
            <person name="Fuks G."/>
            <person name="Kavchok S."/>
            <person name="Keizer G."/>
            <person name="Linton E."/>
            <person name="Llaca V."/>
            <person name="Song R."/>
            <person name="Tanyolac B."/>
            <person name="Young S."/>
            <person name="Ho-Il K."/>
            <person name="Hahn J.H."/>
            <person name="Sangsakoo G."/>
            <person name="Vanavichit A."/>
            <person name="de Mattos Luiz.A.T."/>
            <person name="Zimmer P.D."/>
            <person name="Malone G."/>
            <person name="Dellagostin O."/>
            <person name="de Oliveira A.C."/>
            <person name="Bevan M."/>
            <person name="Bancroft I."/>
            <person name="Minx P."/>
            <person name="Cordum H."/>
            <person name="Wilson R."/>
            <person name="Cheng Z."/>
            <person name="Jin W."/>
            <person name="Jiang J."/>
            <person name="Leong S.A."/>
            <person name="Iwama H."/>
            <person name="Gojobori T."/>
            <person name="Itoh T."/>
            <person name="Niimura Y."/>
            <person name="Fujii Y."/>
            <person name="Habara T."/>
            <person name="Sakai H."/>
            <person name="Sato Y."/>
            <person name="Wilson G."/>
            <person name="Kumar K."/>
            <person name="McCouch S."/>
            <person name="Juretic N."/>
            <person name="Hoen D."/>
            <person name="Wright S."/>
            <person name="Bruskiewich R."/>
            <person name="Bureau T."/>
            <person name="Miyao A."/>
            <person name="Hirochika H."/>
            <person name="Nishikawa T."/>
            <person name="Kadowaki K."/>
            <person name="Sugiura M."/>
            <person name="Burr B."/>
            <person name="Sasaki T."/>
        </authorList>
    </citation>
    <scope>NUCLEOTIDE SEQUENCE [LARGE SCALE GENOMIC DNA]</scope>
    <source>
        <strain evidence="3">cv. Nipponbare</strain>
    </source>
</reference>
<dbReference type="Proteomes" id="UP000000763">
    <property type="component" value="Chromosome 10"/>
</dbReference>
<accession>Q94I23</accession>
<name>Q94I23_ORYSJ</name>
<sequence length="219" mass="24666">MCLQLADSSIRYPAGIAEDVSVKIRDFFVPVDFVVLDMDTEKETPLILGRSFLSTAQANIDVGTGSIHFHINGMEEKFEFQPRTKKCSMVRIKYGPNPQNIQEVKVEPPKTVSLETTFPRNRYWKVPVKPSIPAKKLEQPAQKKLSPAPKPNKGSGSSSSHHDESSACSSADVSMEDADVPQRLLSDADLDLVDDPERQAYYMLRDWEYAHTREYSRSC</sequence>
<reference evidence="3" key="2">
    <citation type="journal article" date="2008" name="Nucleic Acids Res.">
        <title>The rice annotation project database (RAP-DB): 2008 update.</title>
        <authorList>
            <consortium name="The rice annotation project (RAP)"/>
        </authorList>
    </citation>
    <scope>GENOME REANNOTATION</scope>
    <source>
        <strain evidence="3">cv. Nipponbare</strain>
    </source>
</reference>
<dbReference type="PANTHER" id="PTHR33067:SF32">
    <property type="entry name" value="ASPARTIC PEPTIDASE DDI1-TYPE DOMAIN-CONTAINING PROTEIN"/>
    <property type="match status" value="1"/>
</dbReference>
<evidence type="ECO:0000313" key="3">
    <source>
        <dbReference type="Proteomes" id="UP000000763"/>
    </source>
</evidence>
<feature type="region of interest" description="Disordered" evidence="1">
    <location>
        <begin position="135"/>
        <end position="188"/>
    </location>
</feature>
<evidence type="ECO:0000313" key="2">
    <source>
        <dbReference type="EMBL" id="AAK51566.1"/>
    </source>
</evidence>
<dbReference type="PANTHER" id="PTHR33067">
    <property type="entry name" value="RNA-DIRECTED DNA POLYMERASE-RELATED"/>
    <property type="match status" value="1"/>
</dbReference>
<dbReference type="EMBL" id="AC022352">
    <property type="protein sequence ID" value="AAK51566.1"/>
    <property type="molecule type" value="Genomic_DNA"/>
</dbReference>
<organism evidence="2 3">
    <name type="scientific">Oryza sativa subsp. japonica</name>
    <name type="common">Rice</name>
    <dbReference type="NCBI Taxonomy" id="39947"/>
    <lineage>
        <taxon>Eukaryota</taxon>
        <taxon>Viridiplantae</taxon>
        <taxon>Streptophyta</taxon>
        <taxon>Embryophyta</taxon>
        <taxon>Tracheophyta</taxon>
        <taxon>Spermatophyta</taxon>
        <taxon>Magnoliopsida</taxon>
        <taxon>Liliopsida</taxon>
        <taxon>Poales</taxon>
        <taxon>Poaceae</taxon>
        <taxon>BOP clade</taxon>
        <taxon>Oryzoideae</taxon>
        <taxon>Oryzeae</taxon>
        <taxon>Oryzinae</taxon>
        <taxon>Oryza</taxon>
        <taxon>Oryza sativa</taxon>
    </lineage>
</organism>
<dbReference type="CDD" id="cd00303">
    <property type="entry name" value="retropepsin_like"/>
    <property type="match status" value="1"/>
</dbReference>
<dbReference type="InterPro" id="IPR021109">
    <property type="entry name" value="Peptidase_aspartic_dom_sf"/>
</dbReference>